<dbReference type="Gene3D" id="3.40.630.30">
    <property type="match status" value="1"/>
</dbReference>
<dbReference type="EMBL" id="NPDU01000131">
    <property type="protein sequence ID" value="PJZ59486.1"/>
    <property type="molecule type" value="Genomic_DNA"/>
</dbReference>
<gene>
    <name evidence="4" type="ORF">CH376_23480</name>
    <name evidence="3" type="ORF">CH380_07830</name>
</gene>
<keyword evidence="5" id="KW-1185">Reference proteome</keyword>
<feature type="domain" description="N-acetyltransferase" evidence="2">
    <location>
        <begin position="3"/>
        <end position="139"/>
    </location>
</feature>
<dbReference type="RefSeq" id="WP_100785179.1">
    <property type="nucleotide sequence ID" value="NZ_NPDU01000131.1"/>
</dbReference>
<evidence type="ECO:0000313" key="5">
    <source>
        <dbReference type="Proteomes" id="UP000232149"/>
    </source>
</evidence>
<dbReference type="Proteomes" id="UP000232149">
    <property type="component" value="Unassembled WGS sequence"/>
</dbReference>
<evidence type="ECO:0000313" key="6">
    <source>
        <dbReference type="Proteomes" id="UP000232188"/>
    </source>
</evidence>
<evidence type="ECO:0000256" key="1">
    <source>
        <dbReference type="ARBA" id="ARBA00022679"/>
    </source>
</evidence>
<dbReference type="AlphaFoldDB" id="A0A2M9YQT7"/>
<dbReference type="PROSITE" id="PS51186">
    <property type="entry name" value="GNAT"/>
    <property type="match status" value="1"/>
</dbReference>
<dbReference type="PANTHER" id="PTHR13947">
    <property type="entry name" value="GNAT FAMILY N-ACETYLTRANSFERASE"/>
    <property type="match status" value="1"/>
</dbReference>
<dbReference type="InterPro" id="IPR000182">
    <property type="entry name" value="GNAT_dom"/>
</dbReference>
<dbReference type="EMBL" id="NPDV01000005">
    <property type="protein sequence ID" value="PJZ53904.1"/>
    <property type="molecule type" value="Genomic_DNA"/>
</dbReference>
<dbReference type="InterPro" id="IPR016181">
    <property type="entry name" value="Acyl_CoA_acyltransferase"/>
</dbReference>
<reference evidence="5 6" key="1">
    <citation type="submission" date="2017-07" db="EMBL/GenBank/DDBJ databases">
        <title>Leptospira spp. isolated from tropical soils.</title>
        <authorList>
            <person name="Thibeaux R."/>
            <person name="Iraola G."/>
            <person name="Ferres I."/>
            <person name="Bierque E."/>
            <person name="Girault D."/>
            <person name="Soupe-Gilbert M.-E."/>
            <person name="Picardeau M."/>
            <person name="Goarant C."/>
        </authorList>
    </citation>
    <scope>NUCLEOTIDE SEQUENCE [LARGE SCALE GENOMIC DNA]</scope>
    <source>
        <strain evidence="3 6">FH2-B-C1</strain>
        <strain evidence="4 5">FH2-B-D1</strain>
    </source>
</reference>
<dbReference type="PANTHER" id="PTHR13947:SF37">
    <property type="entry name" value="LD18367P"/>
    <property type="match status" value="1"/>
</dbReference>
<keyword evidence="1 3" id="KW-0808">Transferase</keyword>
<dbReference type="CDD" id="cd04301">
    <property type="entry name" value="NAT_SF"/>
    <property type="match status" value="1"/>
</dbReference>
<name>A0A2M9YQT7_9LEPT</name>
<evidence type="ECO:0000259" key="2">
    <source>
        <dbReference type="PROSITE" id="PS51186"/>
    </source>
</evidence>
<dbReference type="GO" id="GO:0008080">
    <property type="term" value="F:N-acetyltransferase activity"/>
    <property type="evidence" value="ECO:0007669"/>
    <property type="project" value="InterPro"/>
</dbReference>
<dbReference type="Proteomes" id="UP000232188">
    <property type="component" value="Unassembled WGS sequence"/>
</dbReference>
<dbReference type="SUPFAM" id="SSF55729">
    <property type="entry name" value="Acyl-CoA N-acyltransferases (Nat)"/>
    <property type="match status" value="1"/>
</dbReference>
<organism evidence="3 6">
    <name type="scientific">Leptospira adleri</name>
    <dbReference type="NCBI Taxonomy" id="2023186"/>
    <lineage>
        <taxon>Bacteria</taxon>
        <taxon>Pseudomonadati</taxon>
        <taxon>Spirochaetota</taxon>
        <taxon>Spirochaetia</taxon>
        <taxon>Leptospirales</taxon>
        <taxon>Leptospiraceae</taxon>
        <taxon>Leptospira</taxon>
    </lineage>
</organism>
<sequence>MNLEITQIDPNSTEPPWELLLSADPSKELVKEYLKRGICYVARSKTETVGIFVLIYTRPETMELVNVAVEEGFQGKGIGKTLVLNAISKAKDLKMKVLEIGTGNSSLSQLALYQKCGFRISGIDRDFFLKHYKEPIYENGIRCTDMIRLHIDL</sequence>
<protein>
    <submittedName>
        <fullName evidence="3">GNAT family N-acetyltransferase</fullName>
    </submittedName>
</protein>
<accession>A0A2M9YQT7</accession>
<evidence type="ECO:0000313" key="3">
    <source>
        <dbReference type="EMBL" id="PJZ53904.1"/>
    </source>
</evidence>
<evidence type="ECO:0000313" key="4">
    <source>
        <dbReference type="EMBL" id="PJZ59486.1"/>
    </source>
</evidence>
<comment type="caution">
    <text evidence="3">The sequence shown here is derived from an EMBL/GenBank/DDBJ whole genome shotgun (WGS) entry which is preliminary data.</text>
</comment>
<dbReference type="InterPro" id="IPR050769">
    <property type="entry name" value="NAT_camello-type"/>
</dbReference>
<dbReference type="Pfam" id="PF00583">
    <property type="entry name" value="Acetyltransf_1"/>
    <property type="match status" value="1"/>
</dbReference>
<proteinExistence type="predicted"/>